<dbReference type="InterPro" id="IPR001846">
    <property type="entry name" value="VWF_type-D"/>
</dbReference>
<dbReference type="GO" id="GO:0045735">
    <property type="term" value="F:nutrient reservoir activity"/>
    <property type="evidence" value="ECO:0007669"/>
    <property type="project" value="UniProtKB-KW"/>
</dbReference>
<feature type="region of interest" description="Disordered" evidence="6">
    <location>
        <begin position="1321"/>
        <end position="1340"/>
    </location>
</feature>
<feature type="domain" description="VWFD" evidence="9">
    <location>
        <begin position="1475"/>
        <end position="1666"/>
    </location>
</feature>
<dbReference type="InterPro" id="IPR015819">
    <property type="entry name" value="Lipid_transp_b-sht_shell"/>
</dbReference>
<dbReference type="InterPro" id="IPR015816">
    <property type="entry name" value="Vitellinogen_b-sht_N"/>
</dbReference>
<dbReference type="InterPro" id="IPR015255">
    <property type="entry name" value="Vitellinogen_open_b-sht"/>
</dbReference>
<keyword evidence="1 7" id="KW-0732">Signal</keyword>
<reference evidence="10" key="1">
    <citation type="submission" date="2015-08" db="EMBL/GenBank/DDBJ databases">
        <title>Molecular characterization of three lipophorin/vitellogenin genes from antarctic copepod, Tigriopus kingsejongensis.</title>
        <authorList>
            <person name="Lee S.R."/>
            <person name="Lee J.-H."/>
            <person name="Kim H.-W."/>
        </authorList>
    </citation>
    <scope>NUCLEOTIDE SEQUENCE</scope>
</reference>
<dbReference type="InterPro" id="IPR011030">
    <property type="entry name" value="Lipovitellin_superhlx_dom"/>
</dbReference>
<dbReference type="Gene3D" id="2.20.80.10">
    <property type="entry name" value="Lipovitellin-phosvitin complex, chain A, domain 4"/>
    <property type="match status" value="1"/>
</dbReference>
<comment type="caution">
    <text evidence="5">Lacks conserved residue(s) required for the propagation of feature annotation.</text>
</comment>
<keyword evidence="2" id="KW-0758">Storage protein</keyword>
<dbReference type="Pfam" id="PF09172">
    <property type="entry name" value="Vit_open_b-sht"/>
    <property type="match status" value="1"/>
</dbReference>
<dbReference type="EMBL" id="KT367519">
    <property type="protein sequence ID" value="ALO75637.1"/>
    <property type="molecule type" value="mRNA"/>
</dbReference>
<evidence type="ECO:0000256" key="3">
    <source>
        <dbReference type="ARBA" id="ARBA00023157"/>
    </source>
</evidence>
<dbReference type="PANTHER" id="PTHR23345">
    <property type="entry name" value="VITELLOGENIN-RELATED"/>
    <property type="match status" value="1"/>
</dbReference>
<feature type="signal peptide" evidence="7">
    <location>
        <begin position="1"/>
        <end position="15"/>
    </location>
</feature>
<name>A0A0U2RGD1_9MAXI</name>
<keyword evidence="3" id="KW-1015">Disulfide bond</keyword>
<proteinExistence type="evidence at transcript level"/>
<dbReference type="GO" id="GO:0005319">
    <property type="term" value="F:lipid transporter activity"/>
    <property type="evidence" value="ECO:0007669"/>
    <property type="project" value="InterPro"/>
</dbReference>
<dbReference type="PROSITE" id="PS51211">
    <property type="entry name" value="VITELLOGENIN"/>
    <property type="match status" value="1"/>
</dbReference>
<evidence type="ECO:0000259" key="9">
    <source>
        <dbReference type="PROSITE" id="PS51233"/>
    </source>
</evidence>
<accession>A0A0U2RGD1</accession>
<dbReference type="SUPFAM" id="SSF48431">
    <property type="entry name" value="Lipovitellin-phosvitin complex, superhelical domain"/>
    <property type="match status" value="1"/>
</dbReference>
<dbReference type="Pfam" id="PF00094">
    <property type="entry name" value="VWD"/>
    <property type="match status" value="1"/>
</dbReference>
<dbReference type="SMART" id="SM01169">
    <property type="entry name" value="DUF1943"/>
    <property type="match status" value="1"/>
</dbReference>
<feature type="domain" description="Vitellogenin" evidence="8">
    <location>
        <begin position="32"/>
        <end position="789"/>
    </location>
</feature>
<evidence type="ECO:0000256" key="1">
    <source>
        <dbReference type="ARBA" id="ARBA00022729"/>
    </source>
</evidence>
<dbReference type="Gene3D" id="1.25.10.20">
    <property type="entry name" value="Vitellinogen, superhelical"/>
    <property type="match status" value="1"/>
</dbReference>
<dbReference type="InterPro" id="IPR001747">
    <property type="entry name" value="Vitellogenin_N"/>
</dbReference>
<evidence type="ECO:0000256" key="4">
    <source>
        <dbReference type="ARBA" id="ARBA00023180"/>
    </source>
</evidence>
<evidence type="ECO:0000256" key="2">
    <source>
        <dbReference type="ARBA" id="ARBA00022761"/>
    </source>
</evidence>
<organism evidence="10">
    <name type="scientific">Tigriopus kingsejongensis</name>
    <dbReference type="NCBI Taxonomy" id="1133412"/>
    <lineage>
        <taxon>Eukaryota</taxon>
        <taxon>Metazoa</taxon>
        <taxon>Ecdysozoa</taxon>
        <taxon>Arthropoda</taxon>
        <taxon>Crustacea</taxon>
        <taxon>Multicrustacea</taxon>
        <taxon>Hexanauplia</taxon>
        <taxon>Copepoda</taxon>
        <taxon>Harpacticoida</taxon>
        <taxon>Harpacticidae</taxon>
        <taxon>Tigriopus</taxon>
    </lineage>
</organism>
<protein>
    <submittedName>
        <fullName evidence="10">Vitellogenin 2</fullName>
    </submittedName>
</protein>
<evidence type="ECO:0000313" key="10">
    <source>
        <dbReference type="EMBL" id="ALO75637.1"/>
    </source>
</evidence>
<evidence type="ECO:0000256" key="7">
    <source>
        <dbReference type="SAM" id="SignalP"/>
    </source>
</evidence>
<dbReference type="Pfam" id="PF01347">
    <property type="entry name" value="Vitellogenin_N"/>
    <property type="match status" value="1"/>
</dbReference>
<feature type="chain" id="PRO_5012520296" evidence="7">
    <location>
        <begin position="16"/>
        <end position="1795"/>
    </location>
</feature>
<evidence type="ECO:0000256" key="6">
    <source>
        <dbReference type="SAM" id="MobiDB-lite"/>
    </source>
</evidence>
<sequence length="1795" mass="203008">MKLLGLFCLVGLAAASISSRGGLGSEGSIFNWDSGKTYVFKYKSRQVTGFPGLATEYSGLGLECNVNLAVQSTTKFSLSVKECSYVRISDKLHSTGTDDSKNWRFIELPTFSTVPEEFARYLEIPTVFNIERETGEFKSLTVSGDEPEWCINYKKALVSLVQTKIQDSRSAVETNRIESGKETNTFWRVKEESVDGVCEVMYQLNEIPAYMIKDLPRVAESEHNSRILDSMCQEDGSFYELVKTKDVNSCEKRSSFSYYKPGHFRCPTGNCDGMWSRSSITRYIACGEVSNLKVVSIQNEGELYQNLMGINTENILTGTRQVMKLTEVKSGAQIQEPSNPIVLKSLLYSYKLKNKLVPNGDESEINEIRGELTNEKWAAIAKTLPRNVMVTGGDDLKNDRPVKEIKEQIKKLIIELIEKDLFSYENVAEKQITMKTLNLARGFSLLTKEDIESVYEELKSHFGSEHTKKETLKNVFFDTLLMAGLEHNVMVVKKYIRNGEISKVQSASLLMSMPHYIITPTHKVLEEIYELVTSSEIKEKSYVYNHAVMSFTVLLEKACVADNRKTSYPTFVMGEFCHPDSDIVVNKWIPFLQKELRDSSSLEKKNMIIVTLGLLSHRNVLPILVPVIEGTAQGTPLNRFLAIYSLANAGRRNPNLAIPIVFAVFSNRAERTETRIAAFNTLMKLNPPMAILHKIAASTWSESDKEVLKVVFTAIYSLKEQRELEPMRTTSMSMQRKAAVVFPMMKAVKGVFPTSATLYTSDYLKDLNIGFQGVYSWTSSKDSILPSELYTKMVYMLDRYQFTPLQIGARFKGVETIVEELLKVVVGSGVSSVSGGEGVYGQLRESLSAEWKHVIEQLRIKSREGSNVESVLYMNIMESAPIFMSLEATSSEMIREKIAGFLENPSTLRQKLEGQTEINYQRIFDLSPTEMMIPSDMGFPIVIEVHMPITFSLRGKMEVSWTSMVPSVSMNVRTLYAAQYTGWVGTICPFTKEFVATGTEEHSVINLPFDFTIELNPTEQKLNIRAKILSNVDQLDLLHFHVRPFVVHQKNWDLTPMTLSSNMKVIKSDTKETMIKKNFGDHFGLDLTSVLKTESPFTDKRSLFQTLRMFNYNPLNLLRFSWANTALDVNEMPSLRRHEYKLQYRPSQSQTREIEISVATGFATKSEQSGGAIQYHALKNQEGGAHFPYTIRDVSEESVHPRRQQQVRQILGQMEVESGAAITLRTTISFKGSRTHVINYILNLAGGAKGLQQKWSINLEGKDSNKFCMNGMVHLPNVPMWKVKEVRANSWDYTFKNTIGYGQDCTQSQVKIEGSAKVSEEQKEWSRESPEGKQLKRMEERNGDLAELSDLAQQVKVQASTLDTINYRIEFENVSNKVVSFNNWSIQVLKGIWWPYLKSVSPTSGQVGGSHSFTERVVVKLSPKTKTFDLKIVRDNEEVKFENVRVPYPFNYFFTSSVYQGEMGLGVKAVTGQSNECRLNKDWLKTFNKKTMKIPHFHDECFRLLSADCSHMKRWGVMVRSLGKTPESGNELKMFIKKSEIILTPSSGYSSYSKNIKVTIDGSEVTLNKQKTKTIVGKSTGQTIGTVMLRSDNTIVFKSVLFAVKFDGQMVDLEILPVFKNRVCGLCGTGSEQLKDALVGPQECIYSKPEVFAASYRVQSGSQSCKPLPQEIERELSREDQECAKYEVIPTKVGRSFEALAGDCTSHRHEIIEKSHEICLSQVPLTQCGAQCRPASEDALLKKQIGFTCMPKNRMAYHYVQKIHNQQVLSELKTLPTSFSLDKRMPRTCVPVHDF</sequence>
<dbReference type="InterPro" id="IPR050733">
    <property type="entry name" value="Vitellogenin/Apolipophorin"/>
</dbReference>
<dbReference type="PANTHER" id="PTHR23345:SF15">
    <property type="entry name" value="VITELLOGENIN 1-RELATED"/>
    <property type="match status" value="1"/>
</dbReference>
<dbReference type="Gene3D" id="2.30.230.10">
    <property type="entry name" value="Lipovitellin, beta-sheet shell regions, chain A"/>
    <property type="match status" value="1"/>
</dbReference>
<keyword evidence="4" id="KW-0325">Glycoprotein</keyword>
<dbReference type="SMART" id="SM00638">
    <property type="entry name" value="LPD_N"/>
    <property type="match status" value="1"/>
</dbReference>
<dbReference type="SUPFAM" id="SSF56968">
    <property type="entry name" value="Lipovitellin-phosvitin complex, beta-sheet shell regions"/>
    <property type="match status" value="2"/>
</dbReference>
<dbReference type="PROSITE" id="PS51233">
    <property type="entry name" value="VWFD"/>
    <property type="match status" value="1"/>
</dbReference>
<evidence type="ECO:0000259" key="8">
    <source>
        <dbReference type="PROSITE" id="PS51211"/>
    </source>
</evidence>
<evidence type="ECO:0000256" key="5">
    <source>
        <dbReference type="PROSITE-ProRule" id="PRU00557"/>
    </source>
</evidence>
<dbReference type="SMART" id="SM00216">
    <property type="entry name" value="VWD"/>
    <property type="match status" value="1"/>
</dbReference>